<keyword evidence="4" id="KW-0479">Metal-binding</keyword>
<reference evidence="9 10" key="1">
    <citation type="submission" date="2020-08" db="EMBL/GenBank/DDBJ databases">
        <title>Genomic Encyclopedia of Type Strains, Phase IV (KMG-IV): sequencing the most valuable type-strain genomes for metagenomic binning, comparative biology and taxonomic classification.</title>
        <authorList>
            <person name="Goeker M."/>
        </authorList>
    </citation>
    <scope>NUCLEOTIDE SEQUENCE [LARGE SCALE GENOMIC DNA]</scope>
    <source>
        <strain evidence="9 10">DSM 26575</strain>
    </source>
</reference>
<evidence type="ECO:0000256" key="2">
    <source>
        <dbReference type="ARBA" id="ARBA00022649"/>
    </source>
</evidence>
<dbReference type="PANTHER" id="PTHR33653:SF1">
    <property type="entry name" value="RIBONUCLEASE VAPC2"/>
    <property type="match status" value="1"/>
</dbReference>
<dbReference type="PANTHER" id="PTHR33653">
    <property type="entry name" value="RIBONUCLEASE VAPC2"/>
    <property type="match status" value="1"/>
</dbReference>
<evidence type="ECO:0000256" key="6">
    <source>
        <dbReference type="ARBA" id="ARBA00022842"/>
    </source>
</evidence>
<dbReference type="EMBL" id="JACIDW010000006">
    <property type="protein sequence ID" value="MBB3964855.1"/>
    <property type="molecule type" value="Genomic_DNA"/>
</dbReference>
<dbReference type="Proteomes" id="UP000582090">
    <property type="component" value="Unassembled WGS sequence"/>
</dbReference>
<dbReference type="Gene3D" id="3.40.50.1010">
    <property type="entry name" value="5'-nuclease"/>
    <property type="match status" value="1"/>
</dbReference>
<evidence type="ECO:0000256" key="3">
    <source>
        <dbReference type="ARBA" id="ARBA00022722"/>
    </source>
</evidence>
<keyword evidence="5" id="KW-0378">Hydrolase</keyword>
<dbReference type="InterPro" id="IPR050556">
    <property type="entry name" value="Type_II_TA_system_RNase"/>
</dbReference>
<dbReference type="SUPFAM" id="SSF88723">
    <property type="entry name" value="PIN domain-like"/>
    <property type="match status" value="1"/>
</dbReference>
<evidence type="ECO:0000259" key="8">
    <source>
        <dbReference type="Pfam" id="PF01850"/>
    </source>
</evidence>
<evidence type="ECO:0000313" key="9">
    <source>
        <dbReference type="EMBL" id="MBB3964855.1"/>
    </source>
</evidence>
<evidence type="ECO:0000256" key="5">
    <source>
        <dbReference type="ARBA" id="ARBA00022801"/>
    </source>
</evidence>
<comment type="caution">
    <text evidence="9">The sequence shown here is derived from an EMBL/GenBank/DDBJ whole genome shotgun (WGS) entry which is preliminary data.</text>
</comment>
<sequence length="139" mass="15730">MTSVLVDTNVFIDVFGPETQFKEWSSEMILRLRPQAQLILTPIVWAELASMAPSEDQLMFMLARLNLAREAVPFPAAYQAGMAHIAYRRAGGARERTLPDFLIGAHASVRSHRLLTRDPGRYRAYFPTLHLITPETHPI</sequence>
<keyword evidence="2" id="KW-1277">Toxin-antitoxin system</keyword>
<evidence type="ECO:0000256" key="1">
    <source>
        <dbReference type="ARBA" id="ARBA00001946"/>
    </source>
</evidence>
<dbReference type="GO" id="GO:0046872">
    <property type="term" value="F:metal ion binding"/>
    <property type="evidence" value="ECO:0007669"/>
    <property type="project" value="UniProtKB-KW"/>
</dbReference>
<dbReference type="GO" id="GO:0004518">
    <property type="term" value="F:nuclease activity"/>
    <property type="evidence" value="ECO:0007669"/>
    <property type="project" value="UniProtKB-KW"/>
</dbReference>
<keyword evidence="3" id="KW-0540">Nuclease</keyword>
<dbReference type="InterPro" id="IPR029060">
    <property type="entry name" value="PIN-like_dom_sf"/>
</dbReference>
<accession>A0A7W6GBC8</accession>
<evidence type="ECO:0000256" key="4">
    <source>
        <dbReference type="ARBA" id="ARBA00022723"/>
    </source>
</evidence>
<evidence type="ECO:0000256" key="7">
    <source>
        <dbReference type="ARBA" id="ARBA00038093"/>
    </source>
</evidence>
<proteinExistence type="inferred from homology"/>
<dbReference type="InterPro" id="IPR002716">
    <property type="entry name" value="PIN_dom"/>
</dbReference>
<dbReference type="RefSeq" id="WP_183900462.1">
    <property type="nucleotide sequence ID" value="NZ_JACIDW010000006.1"/>
</dbReference>
<feature type="domain" description="PIN" evidence="8">
    <location>
        <begin position="4"/>
        <end position="124"/>
    </location>
</feature>
<gene>
    <name evidence="9" type="ORF">GGQ67_002518</name>
</gene>
<dbReference type="GO" id="GO:0016787">
    <property type="term" value="F:hydrolase activity"/>
    <property type="evidence" value="ECO:0007669"/>
    <property type="project" value="UniProtKB-KW"/>
</dbReference>
<keyword evidence="6" id="KW-0460">Magnesium</keyword>
<organism evidence="9 10">
    <name type="scientific">Rhizobium metallidurans</name>
    <dbReference type="NCBI Taxonomy" id="1265931"/>
    <lineage>
        <taxon>Bacteria</taxon>
        <taxon>Pseudomonadati</taxon>
        <taxon>Pseudomonadota</taxon>
        <taxon>Alphaproteobacteria</taxon>
        <taxon>Hyphomicrobiales</taxon>
        <taxon>Rhizobiaceae</taxon>
        <taxon>Rhizobium/Agrobacterium group</taxon>
        <taxon>Rhizobium</taxon>
    </lineage>
</organism>
<keyword evidence="10" id="KW-1185">Reference proteome</keyword>
<comment type="similarity">
    <text evidence="7">Belongs to the PINc/VapC protein family.</text>
</comment>
<dbReference type="Pfam" id="PF01850">
    <property type="entry name" value="PIN"/>
    <property type="match status" value="1"/>
</dbReference>
<evidence type="ECO:0000313" key="10">
    <source>
        <dbReference type="Proteomes" id="UP000582090"/>
    </source>
</evidence>
<protein>
    <recommendedName>
        <fullName evidence="8">PIN domain-containing protein</fullName>
    </recommendedName>
</protein>
<name>A0A7W6GBC8_9HYPH</name>
<comment type="cofactor">
    <cofactor evidence="1">
        <name>Mg(2+)</name>
        <dbReference type="ChEBI" id="CHEBI:18420"/>
    </cofactor>
</comment>
<dbReference type="AlphaFoldDB" id="A0A7W6GBC8"/>